<keyword evidence="5 15" id="KW-0808">Transferase</keyword>
<keyword evidence="7 14" id="KW-0418">Kinase</keyword>
<keyword evidence="8" id="KW-0067">ATP-binding</keyword>
<dbReference type="UniPathway" id="UPA00077">
    <property type="reaction ID" value="UER00155"/>
</dbReference>
<protein>
    <recommendedName>
        <fullName evidence="4">2-amino-4-hydroxy-6-hydroxymethyldihydropteridine pyrophosphokinase</fullName>
        <ecNumber evidence="3">2.7.6.3</ecNumber>
    </recommendedName>
    <alternativeName>
        <fullName evidence="11">6-hydroxymethyl-7,8-dihydropterin pyrophosphokinase</fullName>
    </alternativeName>
    <alternativeName>
        <fullName evidence="12">7,8-dihydro-6-hydroxymethylpterin-pyrophosphokinase</fullName>
    </alternativeName>
</protein>
<dbReference type="GeneID" id="65537200"/>
<feature type="domain" description="7,8-dihydro-6-hydroxymethylpterin-pyrophosphokinase" evidence="13">
    <location>
        <begin position="5"/>
        <end position="142"/>
    </location>
</feature>
<evidence type="ECO:0000313" key="16">
    <source>
        <dbReference type="Proteomes" id="UP000186351"/>
    </source>
</evidence>
<dbReference type="Proteomes" id="UP000306630">
    <property type="component" value="Unassembled WGS sequence"/>
</dbReference>
<dbReference type="GO" id="GO:0016301">
    <property type="term" value="F:kinase activity"/>
    <property type="evidence" value="ECO:0007669"/>
    <property type="project" value="UniProtKB-KW"/>
</dbReference>
<reference evidence="14" key="2">
    <citation type="submission" date="2017-04" db="EMBL/GenBank/DDBJ databases">
        <title>Complete Genome Sequences of Twelve Strains of a Stable Defined Moderately Diverse Mouse Microbiota 2 (sDMDMm2).</title>
        <authorList>
            <person name="Uchimura Y."/>
            <person name="Wyss M."/>
            <person name="Brugiroux S."/>
            <person name="Limenitakis J.P."/>
            <person name="Stecher B."/>
            <person name="McCoy K.D."/>
            <person name="Macpherson A.J."/>
        </authorList>
    </citation>
    <scope>NUCLEOTIDE SEQUENCE</scope>
    <source>
        <strain evidence="14">YL27</strain>
    </source>
</reference>
<dbReference type="Gene3D" id="3.30.70.560">
    <property type="entry name" value="7,8-Dihydro-6-hydroxymethylpterin-pyrophosphokinase HPPK"/>
    <property type="match status" value="1"/>
</dbReference>
<dbReference type="KEGG" id="pary:A4V02_10000"/>
<comment type="pathway">
    <text evidence="1">Cofactor biosynthesis; tetrahydrofolate biosynthesis; 2-amino-4-hydroxy-6-hydroxymethyl-7,8-dihydropteridine diphosphate from 7,8-dihydroneopterin triphosphate: step 4/4.</text>
</comment>
<evidence type="ECO:0000256" key="1">
    <source>
        <dbReference type="ARBA" id="ARBA00005051"/>
    </source>
</evidence>
<dbReference type="STRING" id="1796646.A4V02_10000"/>
<reference evidence="15 17" key="3">
    <citation type="submission" date="2019-04" db="EMBL/GenBank/DDBJ databases">
        <title>Microbes associate with the intestines of laboratory mice.</title>
        <authorList>
            <person name="Navarre W."/>
            <person name="Wong E."/>
            <person name="Huang K."/>
            <person name="Tropini C."/>
            <person name="Ng K."/>
            <person name="Yu B."/>
        </authorList>
    </citation>
    <scope>NUCLEOTIDE SEQUENCE [LARGE SCALE GENOMIC DNA]</scope>
    <source>
        <strain evidence="15 17">NM06_A21</strain>
    </source>
</reference>
<evidence type="ECO:0000256" key="5">
    <source>
        <dbReference type="ARBA" id="ARBA00022679"/>
    </source>
</evidence>
<evidence type="ECO:0000256" key="3">
    <source>
        <dbReference type="ARBA" id="ARBA00013253"/>
    </source>
</evidence>
<dbReference type="GO" id="GO:0046654">
    <property type="term" value="P:tetrahydrofolate biosynthetic process"/>
    <property type="evidence" value="ECO:0007669"/>
    <property type="project" value="UniProtKB-UniPathway"/>
</dbReference>
<keyword evidence="16" id="KW-1185">Reference proteome</keyword>
<dbReference type="GO" id="GO:0003848">
    <property type="term" value="F:2-amino-4-hydroxy-6-hydroxymethyldihydropteridine diphosphokinase activity"/>
    <property type="evidence" value="ECO:0007669"/>
    <property type="project" value="UniProtKB-EC"/>
</dbReference>
<dbReference type="CDD" id="cd00483">
    <property type="entry name" value="HPPK"/>
    <property type="match status" value="1"/>
</dbReference>
<dbReference type="GO" id="GO:0005524">
    <property type="term" value="F:ATP binding"/>
    <property type="evidence" value="ECO:0007669"/>
    <property type="project" value="UniProtKB-KW"/>
</dbReference>
<dbReference type="NCBIfam" id="TIGR01498">
    <property type="entry name" value="folK"/>
    <property type="match status" value="1"/>
</dbReference>
<evidence type="ECO:0000313" key="14">
    <source>
        <dbReference type="EMBL" id="ANU64012.1"/>
    </source>
</evidence>
<evidence type="ECO:0000256" key="7">
    <source>
        <dbReference type="ARBA" id="ARBA00022777"/>
    </source>
</evidence>
<dbReference type="InterPro" id="IPR000550">
    <property type="entry name" value="Hppk"/>
</dbReference>
<evidence type="ECO:0000256" key="6">
    <source>
        <dbReference type="ARBA" id="ARBA00022741"/>
    </source>
</evidence>
<evidence type="ECO:0000256" key="9">
    <source>
        <dbReference type="ARBA" id="ARBA00022909"/>
    </source>
</evidence>
<evidence type="ECO:0000313" key="15">
    <source>
        <dbReference type="EMBL" id="TGY73943.1"/>
    </source>
</evidence>
<dbReference type="RefSeq" id="WP_068961305.1">
    <property type="nucleotide sequence ID" value="NZ_CAJTAP010000035.1"/>
</dbReference>
<keyword evidence="6" id="KW-0547">Nucleotide-binding</keyword>
<dbReference type="SUPFAM" id="SSF55083">
    <property type="entry name" value="6-hydroxymethyl-7,8-dihydropterin pyrophosphokinase, HPPK"/>
    <property type="match status" value="1"/>
</dbReference>
<evidence type="ECO:0000256" key="4">
    <source>
        <dbReference type="ARBA" id="ARBA00016218"/>
    </source>
</evidence>
<reference evidence="16" key="1">
    <citation type="submission" date="2016-04" db="EMBL/GenBank/DDBJ databases">
        <title>Complete Genome Sequences of Twelve Strains of a Stable Defined Moderately Diverse Mouse Microbiota 2 (sDMDMm2).</title>
        <authorList>
            <person name="Uchimura Y."/>
            <person name="Wyss M."/>
            <person name="Brugiroux S."/>
            <person name="Limenitakis J.P."/>
            <person name="Stecher B."/>
            <person name="McCoy K.D."/>
            <person name="Macpherson A.J."/>
        </authorList>
    </citation>
    <scope>NUCLEOTIDE SEQUENCE [LARGE SCALE GENOMIC DNA]</scope>
    <source>
        <strain evidence="16">YL27</strain>
    </source>
</reference>
<dbReference type="EMBL" id="SRYD01000027">
    <property type="protein sequence ID" value="TGY73943.1"/>
    <property type="molecule type" value="Genomic_DNA"/>
</dbReference>
<accession>A0A1B1SB39</accession>
<evidence type="ECO:0000313" key="17">
    <source>
        <dbReference type="Proteomes" id="UP000306630"/>
    </source>
</evidence>
<dbReference type="OrthoDB" id="9808041at2"/>
<evidence type="ECO:0000256" key="10">
    <source>
        <dbReference type="ARBA" id="ARBA00029409"/>
    </source>
</evidence>
<dbReference type="Proteomes" id="UP000186351">
    <property type="component" value="Chromosome"/>
</dbReference>
<dbReference type="Pfam" id="PF01288">
    <property type="entry name" value="HPPK"/>
    <property type="match status" value="1"/>
</dbReference>
<dbReference type="InterPro" id="IPR035907">
    <property type="entry name" value="Hppk_sf"/>
</dbReference>
<dbReference type="PANTHER" id="PTHR43071:SF1">
    <property type="entry name" value="2-AMINO-4-HYDROXY-6-HYDROXYMETHYLDIHYDROPTERIDINE PYROPHOSPHOKINASE"/>
    <property type="match status" value="1"/>
</dbReference>
<organism evidence="14 16">
    <name type="scientific">Muribaculum intestinale</name>
    <dbReference type="NCBI Taxonomy" id="1796646"/>
    <lineage>
        <taxon>Bacteria</taxon>
        <taxon>Pseudomonadati</taxon>
        <taxon>Bacteroidota</taxon>
        <taxon>Bacteroidia</taxon>
        <taxon>Bacteroidales</taxon>
        <taxon>Muribaculaceae</taxon>
        <taxon>Muribaculum</taxon>
    </lineage>
</organism>
<dbReference type="GO" id="GO:0046656">
    <property type="term" value="P:folic acid biosynthetic process"/>
    <property type="evidence" value="ECO:0007669"/>
    <property type="project" value="UniProtKB-KW"/>
</dbReference>
<evidence type="ECO:0000259" key="13">
    <source>
        <dbReference type="Pfam" id="PF01288"/>
    </source>
</evidence>
<comment type="similarity">
    <text evidence="2">Belongs to the HPPK family.</text>
</comment>
<evidence type="ECO:0000256" key="8">
    <source>
        <dbReference type="ARBA" id="ARBA00022840"/>
    </source>
</evidence>
<proteinExistence type="inferred from homology"/>
<dbReference type="AlphaFoldDB" id="A0A1B1SB39"/>
<evidence type="ECO:0000256" key="2">
    <source>
        <dbReference type="ARBA" id="ARBA00005810"/>
    </source>
</evidence>
<evidence type="ECO:0000256" key="12">
    <source>
        <dbReference type="ARBA" id="ARBA00033413"/>
    </source>
</evidence>
<evidence type="ECO:0000256" key="11">
    <source>
        <dbReference type="ARBA" id="ARBA00029766"/>
    </source>
</evidence>
<keyword evidence="9" id="KW-0289">Folate biosynthesis</keyword>
<sequence>MPTAYINIGSNQGDRRANIARAVALIADTLNVKPQLSSAIESEPWGYNSDSPYLNIGLVFDTRLSPEALLDVLLSIERYISPASHRKPDGSYADRLIDIDLIAYGDTAIDMTLTPAGNSLTLPHPRMHLREFVLLPMLRLAPEWTHPVTGLTPADMLHQL</sequence>
<name>A0A1B1SB39_9BACT</name>
<gene>
    <name evidence="15" type="primary">folK</name>
    <name evidence="14" type="ORF">A4V02_10000</name>
    <name evidence="15" type="ORF">E5333_07740</name>
</gene>
<dbReference type="EC" id="2.7.6.3" evidence="3"/>
<accession>A0A1Z2XHJ1</accession>
<dbReference type="PANTHER" id="PTHR43071">
    <property type="entry name" value="2-AMINO-4-HYDROXY-6-HYDROXYMETHYLDIHYDROPTERIDINE PYROPHOSPHOKINASE"/>
    <property type="match status" value="1"/>
</dbReference>
<dbReference type="EMBL" id="CP015402">
    <property type="protein sequence ID" value="ANU64012.1"/>
    <property type="molecule type" value="Genomic_DNA"/>
</dbReference>
<comment type="function">
    <text evidence="10">Catalyzes the transfer of pyrophosphate from adenosine triphosphate (ATP) to 6-hydroxymethyl-7,8-dihydropterin, an enzymatic step in folate biosynthesis pathway.</text>
</comment>